<gene>
    <name evidence="1" type="ORF">CDO51_03865</name>
</gene>
<dbReference type="SUPFAM" id="SSF141130">
    <property type="entry name" value="Acetamidase/Formamidase-like"/>
    <property type="match status" value="1"/>
</dbReference>
<dbReference type="Gene3D" id="3.10.28.20">
    <property type="entry name" value="Acetamidase/Formamidase-like domains"/>
    <property type="match status" value="1"/>
</dbReference>
<evidence type="ECO:0000313" key="1">
    <source>
        <dbReference type="EMBL" id="OWZ84409.1"/>
    </source>
</evidence>
<dbReference type="Gene3D" id="2.40.10.120">
    <property type="match status" value="1"/>
</dbReference>
<dbReference type="InterPro" id="IPR004304">
    <property type="entry name" value="FmdA_AmdA"/>
</dbReference>
<organism evidence="1 2">
    <name type="scientific">Natranaerobius trueperi</name>
    <dbReference type="NCBI Taxonomy" id="759412"/>
    <lineage>
        <taxon>Bacteria</taxon>
        <taxon>Bacillati</taxon>
        <taxon>Bacillota</taxon>
        <taxon>Clostridia</taxon>
        <taxon>Natranaerobiales</taxon>
        <taxon>Natranaerobiaceae</taxon>
        <taxon>Natranaerobius</taxon>
    </lineage>
</organism>
<dbReference type="RefSeq" id="WP_089022983.1">
    <property type="nucleotide sequence ID" value="NZ_NIQC01000005.1"/>
</dbReference>
<dbReference type="Gene3D" id="2.60.120.580">
    <property type="entry name" value="Acetamidase/Formamidase-like domains"/>
    <property type="match status" value="1"/>
</dbReference>
<comment type="caution">
    <text evidence="1">The sequence shown here is derived from an EMBL/GenBank/DDBJ whole genome shotgun (WGS) entry which is preliminary data.</text>
</comment>
<name>A0A226C1U5_9FIRM</name>
<sequence length="306" mass="33320">MNFVSRNTVLYELSGKNSPVLEVNPKEEVVFETYDCFTEQIKKPDDKFSNIGWDRINPATGPIAIKDAVPGDVLKVNIKDISVADFGVMITSPGFGVLGDEIKEETSKIIPINNKKAEFDNLKLSIKPMIGVIGTTLPNEDIPCGTPKGHGGNMDCKEIVAGSSVYLPVNHKGGLLALGDLHALMADGEVSMTGLEVSGKVTLDIEKISQMSSSLPLPMITNKENLIVIHSEKTLDEAVFVGTSKTVEFLTKFSTLSKEDAISLLSLVGQVKICQVVDPLMTIRIEIPLNILNRIGIYENKWTNMC</sequence>
<dbReference type="PANTHER" id="PTHR31891:SF1">
    <property type="entry name" value="FORMAMIDASE C869.04-RELATED"/>
    <property type="match status" value="1"/>
</dbReference>
<dbReference type="PANTHER" id="PTHR31891">
    <property type="entry name" value="FORMAMIDASE C869.04-RELATED"/>
    <property type="match status" value="1"/>
</dbReference>
<protein>
    <submittedName>
        <fullName evidence="1">Acetamidase</fullName>
    </submittedName>
</protein>
<dbReference type="OrthoDB" id="9811740at2"/>
<accession>A0A226C1U5</accession>
<keyword evidence="2" id="KW-1185">Reference proteome</keyword>
<dbReference type="Proteomes" id="UP000214588">
    <property type="component" value="Unassembled WGS sequence"/>
</dbReference>
<dbReference type="EMBL" id="NIQC01000005">
    <property type="protein sequence ID" value="OWZ84409.1"/>
    <property type="molecule type" value="Genomic_DNA"/>
</dbReference>
<dbReference type="Pfam" id="PF03069">
    <property type="entry name" value="FmdA_AmdA"/>
    <property type="match status" value="2"/>
</dbReference>
<dbReference type="AlphaFoldDB" id="A0A226C1U5"/>
<proteinExistence type="predicted"/>
<dbReference type="GO" id="GO:0016811">
    <property type="term" value="F:hydrolase activity, acting on carbon-nitrogen (but not peptide) bonds, in linear amides"/>
    <property type="evidence" value="ECO:0007669"/>
    <property type="project" value="InterPro"/>
</dbReference>
<evidence type="ECO:0000313" key="2">
    <source>
        <dbReference type="Proteomes" id="UP000214588"/>
    </source>
</evidence>
<reference evidence="1 2" key="1">
    <citation type="submission" date="2017-06" db="EMBL/GenBank/DDBJ databases">
        <title>Draft Genome Sequence of Natranaerobius trueperi halophilic, alkalithermophilic bacteria from soda lakes.</title>
        <authorList>
            <person name="Zhao B."/>
        </authorList>
    </citation>
    <scope>NUCLEOTIDE SEQUENCE [LARGE SCALE GENOMIC DNA]</scope>
    <source>
        <strain evidence="1 2">DSM 18760</strain>
    </source>
</reference>